<comment type="caution">
    <text evidence="9">Lacks conserved residue(s) required for the propagation of feature annotation.</text>
</comment>
<protein>
    <recommendedName>
        <fullName evidence="9">Glycerol-3-phosphate dehydrogenase [NAD(P)+]</fullName>
        <ecNumber evidence="9">1.1.1.94</ecNumber>
    </recommendedName>
    <alternativeName>
        <fullName evidence="9">NAD(P)(+)-dependent glycerol-3-phosphate dehydrogenase</fullName>
    </alternativeName>
    <alternativeName>
        <fullName evidence="9">NAD(P)H-dependent dihydroxyacetone-phosphate reductase</fullName>
    </alternativeName>
</protein>
<feature type="binding site" evidence="9">
    <location>
        <position position="273"/>
    </location>
    <ligand>
        <name>sn-glycerol 3-phosphate</name>
        <dbReference type="ChEBI" id="CHEBI:57597"/>
    </ligand>
</feature>
<accession>A0AAE3XS28</accession>
<keyword evidence="8 9" id="KW-1208">Phospholipid metabolism</keyword>
<dbReference type="PANTHER" id="PTHR11728:SF1">
    <property type="entry name" value="GLYCEROL-3-PHOSPHATE DEHYDROGENASE [NAD(+)] 2, CHLOROPLASTIC"/>
    <property type="match status" value="1"/>
</dbReference>
<comment type="catalytic activity">
    <reaction evidence="9">
        <text>sn-glycerol 3-phosphate + NAD(+) = dihydroxyacetone phosphate + NADH + H(+)</text>
        <dbReference type="Rhea" id="RHEA:11092"/>
        <dbReference type="ChEBI" id="CHEBI:15378"/>
        <dbReference type="ChEBI" id="CHEBI:57540"/>
        <dbReference type="ChEBI" id="CHEBI:57597"/>
        <dbReference type="ChEBI" id="CHEBI:57642"/>
        <dbReference type="ChEBI" id="CHEBI:57945"/>
        <dbReference type="EC" id="1.1.1.94"/>
    </reaction>
</comment>
<evidence type="ECO:0000256" key="11">
    <source>
        <dbReference type="PIRSR" id="PIRSR000114-2"/>
    </source>
</evidence>
<dbReference type="Gene3D" id="1.10.1040.10">
    <property type="entry name" value="N-(1-d-carboxylethyl)-l-norvaline Dehydrogenase, domain 2"/>
    <property type="match status" value="1"/>
</dbReference>
<keyword evidence="6 9" id="KW-0443">Lipid metabolism</keyword>
<dbReference type="GO" id="GO:0006650">
    <property type="term" value="P:glycerophospholipid metabolic process"/>
    <property type="evidence" value="ECO:0007669"/>
    <property type="project" value="UniProtKB-UniRule"/>
</dbReference>
<feature type="binding site" evidence="9">
    <location>
        <position position="38"/>
    </location>
    <ligand>
        <name>NADPH</name>
        <dbReference type="ChEBI" id="CHEBI:57783"/>
    </ligand>
</feature>
<name>A0AAE3XS28_9BACT</name>
<dbReference type="Gene3D" id="3.40.50.720">
    <property type="entry name" value="NAD(P)-binding Rossmann-like Domain"/>
    <property type="match status" value="1"/>
</dbReference>
<feature type="binding site" evidence="9">
    <location>
        <position position="275"/>
    </location>
    <ligand>
        <name>sn-glycerol 3-phosphate</name>
        <dbReference type="ChEBI" id="CHEBI:57597"/>
    </ligand>
</feature>
<dbReference type="SUPFAM" id="SSF51735">
    <property type="entry name" value="NAD(P)-binding Rossmann-fold domains"/>
    <property type="match status" value="1"/>
</dbReference>
<dbReference type="AlphaFoldDB" id="A0AAE3XS28"/>
<evidence type="ECO:0000256" key="3">
    <source>
        <dbReference type="ARBA" id="ARBA00022857"/>
    </source>
</evidence>
<dbReference type="PRINTS" id="PR00077">
    <property type="entry name" value="GPDHDRGNASE"/>
</dbReference>
<evidence type="ECO:0000313" key="17">
    <source>
        <dbReference type="EMBL" id="MDR6241058.1"/>
    </source>
</evidence>
<feature type="binding site" evidence="12">
    <location>
        <position position="274"/>
    </location>
    <ligand>
        <name>NAD(+)</name>
        <dbReference type="ChEBI" id="CHEBI:57540"/>
    </ligand>
</feature>
<dbReference type="FunFam" id="1.10.1040.10:FF:000001">
    <property type="entry name" value="Glycerol-3-phosphate dehydrogenase [NAD(P)+]"/>
    <property type="match status" value="1"/>
</dbReference>
<evidence type="ECO:0000256" key="10">
    <source>
        <dbReference type="PIRSR" id="PIRSR000114-1"/>
    </source>
</evidence>
<keyword evidence="3 9" id="KW-0521">NADP</keyword>
<feature type="binding site" evidence="9">
    <location>
        <position position="210"/>
    </location>
    <ligand>
        <name>sn-glycerol 3-phosphate</name>
        <dbReference type="ChEBI" id="CHEBI:57597"/>
    </ligand>
</feature>
<sequence length="354" mass="38668">MKNISDNEYVGVIGAGSFGLVIATILSENSNVLIYARRQEVVDEINQKRHFNGIDLGENITAISDLEMLASKCRVIFPIVPSSNFREMMRELAPFLYPYHIMIHGTKGLDHSGGMAEGEGSVLYANKKFTRDNVKTMSEVIKEESSVVRIGCLSGPNLAKELADKQPAATVVASSFDEVILEGQRLLRNDRFMVYGSKDLIGVELTGVLKNILAIASGMLSGLGYGENAKGLLISRGLVEMIYVGKVLGGNMEAFIGLAGIGDIVTTCSSKLSRNYTVGYRLAQGESVQEIIGTMDEVAEGVNTIEIVKHLAENYPIRVPITEALYKVIKGERSVADALKLLMKLPFYKDIDFM</sequence>
<dbReference type="InterPro" id="IPR013328">
    <property type="entry name" value="6PGD_dom2"/>
</dbReference>
<dbReference type="PROSITE" id="PS00957">
    <property type="entry name" value="NAD_G3PDH"/>
    <property type="match status" value="1"/>
</dbReference>
<evidence type="ECO:0000256" key="8">
    <source>
        <dbReference type="ARBA" id="ARBA00023264"/>
    </source>
</evidence>
<dbReference type="SUPFAM" id="SSF48179">
    <property type="entry name" value="6-phosphogluconate dehydrogenase C-terminal domain-like"/>
    <property type="match status" value="1"/>
</dbReference>
<gene>
    <name evidence="9" type="primary">gpsA</name>
    <name evidence="17" type="ORF">HNQ88_004134</name>
</gene>
<keyword evidence="18" id="KW-1185">Reference proteome</keyword>
<feature type="binding site" evidence="12">
    <location>
        <position position="159"/>
    </location>
    <ligand>
        <name>NAD(+)</name>
        <dbReference type="ChEBI" id="CHEBI:57540"/>
    </ligand>
</feature>
<evidence type="ECO:0000256" key="12">
    <source>
        <dbReference type="PIRSR" id="PIRSR000114-3"/>
    </source>
</evidence>
<feature type="binding site" evidence="9">
    <location>
        <position position="107"/>
    </location>
    <ligand>
        <name>sn-glycerol 3-phosphate</name>
        <dbReference type="ChEBI" id="CHEBI:57597"/>
    </ligand>
</feature>
<keyword evidence="5 9" id="KW-0520">NAD</keyword>
<feature type="binding site" evidence="9">
    <location>
        <position position="263"/>
    </location>
    <ligand>
        <name>sn-glycerol 3-phosphate</name>
        <dbReference type="ChEBI" id="CHEBI:57597"/>
    </ligand>
</feature>
<feature type="domain" description="Glycerol-3-phosphate dehydrogenase NAD-dependent C-terminal" evidence="16">
    <location>
        <begin position="199"/>
        <end position="339"/>
    </location>
</feature>
<dbReference type="PIRSF" id="PIRSF000114">
    <property type="entry name" value="Glycerol-3-P_dh"/>
    <property type="match status" value="1"/>
</dbReference>
<dbReference type="EMBL" id="JAVDQD010000006">
    <property type="protein sequence ID" value="MDR6241058.1"/>
    <property type="molecule type" value="Genomic_DNA"/>
</dbReference>
<evidence type="ECO:0000256" key="7">
    <source>
        <dbReference type="ARBA" id="ARBA00023209"/>
    </source>
</evidence>
<dbReference type="GO" id="GO:0005975">
    <property type="term" value="P:carbohydrate metabolic process"/>
    <property type="evidence" value="ECO:0007669"/>
    <property type="project" value="InterPro"/>
</dbReference>
<dbReference type="GO" id="GO:0008654">
    <property type="term" value="P:phospholipid biosynthetic process"/>
    <property type="evidence" value="ECO:0007669"/>
    <property type="project" value="UniProtKB-KW"/>
</dbReference>
<evidence type="ECO:0000256" key="1">
    <source>
        <dbReference type="ARBA" id="ARBA00011009"/>
    </source>
</evidence>
<proteinExistence type="inferred from homology"/>
<evidence type="ECO:0000256" key="5">
    <source>
        <dbReference type="ARBA" id="ARBA00023027"/>
    </source>
</evidence>
<comment type="subcellular location">
    <subcellularLocation>
        <location evidence="9">Cytoplasm</location>
    </subcellularLocation>
</comment>
<dbReference type="InterPro" id="IPR036291">
    <property type="entry name" value="NAD(P)-bd_dom_sf"/>
</dbReference>
<feature type="binding site" evidence="9">
    <location>
        <position position="300"/>
    </location>
    <ligand>
        <name>NADPH</name>
        <dbReference type="ChEBI" id="CHEBI:57783"/>
    </ligand>
</feature>
<dbReference type="GO" id="GO:0047952">
    <property type="term" value="F:glycerol-3-phosphate dehydrogenase [NAD(P)+] activity"/>
    <property type="evidence" value="ECO:0007669"/>
    <property type="project" value="UniProtKB-UniRule"/>
</dbReference>
<dbReference type="InterPro" id="IPR008927">
    <property type="entry name" value="6-PGluconate_DH-like_C_sf"/>
</dbReference>
<evidence type="ECO:0000256" key="13">
    <source>
        <dbReference type="RuleBase" id="RU000437"/>
    </source>
</evidence>
<feature type="binding site" evidence="9">
    <location>
        <position position="155"/>
    </location>
    <ligand>
        <name>sn-glycerol 3-phosphate</name>
        <dbReference type="ChEBI" id="CHEBI:57597"/>
    </ligand>
</feature>
<keyword evidence="4 9" id="KW-0560">Oxidoreductase</keyword>
<feature type="binding site" evidence="9">
    <location>
        <position position="298"/>
    </location>
    <ligand>
        <name>NADPH</name>
        <dbReference type="ChEBI" id="CHEBI:57783"/>
    </ligand>
</feature>
<dbReference type="GO" id="GO:0046167">
    <property type="term" value="P:glycerol-3-phosphate biosynthetic process"/>
    <property type="evidence" value="ECO:0007669"/>
    <property type="project" value="UniProtKB-UniRule"/>
</dbReference>
<feature type="binding site" evidence="9">
    <location>
        <position position="37"/>
    </location>
    <ligand>
        <name>NADPH</name>
        <dbReference type="ChEBI" id="CHEBI:57783"/>
    </ligand>
</feature>
<dbReference type="InterPro" id="IPR011128">
    <property type="entry name" value="G3P_DH_NAD-dep_N"/>
</dbReference>
<dbReference type="NCBIfam" id="NF000940">
    <property type="entry name" value="PRK00094.1-2"/>
    <property type="match status" value="1"/>
</dbReference>
<keyword evidence="2 9" id="KW-0444">Lipid biosynthesis</keyword>
<feature type="domain" description="Glycerol-3-phosphate dehydrogenase NAD-dependent N-terminal" evidence="15">
    <location>
        <begin position="10"/>
        <end position="175"/>
    </location>
</feature>
<evidence type="ECO:0000256" key="2">
    <source>
        <dbReference type="ARBA" id="ARBA00022516"/>
    </source>
</evidence>
<feature type="binding site" evidence="9">
    <location>
        <position position="18"/>
    </location>
    <ligand>
        <name>NADPH</name>
        <dbReference type="ChEBI" id="CHEBI:57783"/>
    </ligand>
</feature>
<feature type="binding site" evidence="12">
    <location>
        <begin position="14"/>
        <end position="19"/>
    </location>
    <ligand>
        <name>NAD(+)</name>
        <dbReference type="ChEBI" id="CHEBI:57540"/>
    </ligand>
</feature>
<comment type="caution">
    <text evidence="17">The sequence shown here is derived from an EMBL/GenBank/DDBJ whole genome shotgun (WGS) entry which is preliminary data.</text>
</comment>
<evidence type="ECO:0000259" key="15">
    <source>
        <dbReference type="Pfam" id="PF01210"/>
    </source>
</evidence>
<feature type="binding site" evidence="9">
    <location>
        <position position="107"/>
    </location>
    <ligand>
        <name>NADPH</name>
        <dbReference type="ChEBI" id="CHEBI:57783"/>
    </ligand>
</feature>
<dbReference type="GO" id="GO:0051287">
    <property type="term" value="F:NAD binding"/>
    <property type="evidence" value="ECO:0007669"/>
    <property type="project" value="InterPro"/>
</dbReference>
<feature type="binding site" evidence="11">
    <location>
        <position position="107"/>
    </location>
    <ligand>
        <name>substrate</name>
    </ligand>
</feature>
<dbReference type="PANTHER" id="PTHR11728">
    <property type="entry name" value="GLYCEROL-3-PHOSPHATE DEHYDROGENASE"/>
    <property type="match status" value="1"/>
</dbReference>
<feature type="binding site" evidence="9">
    <location>
        <position position="159"/>
    </location>
    <ligand>
        <name>NADPH</name>
        <dbReference type="ChEBI" id="CHEBI:57783"/>
    </ligand>
</feature>
<evidence type="ECO:0000256" key="9">
    <source>
        <dbReference type="HAMAP-Rule" id="MF_00394"/>
    </source>
</evidence>
<feature type="binding site" evidence="11">
    <location>
        <begin position="274"/>
        <end position="275"/>
    </location>
    <ligand>
        <name>substrate</name>
    </ligand>
</feature>
<comment type="function">
    <text evidence="9">Catalyzes the reduction of the glycolytic intermediate dihydroxyacetone phosphate (DHAP) to sn-glycerol 3-phosphate (G3P), the key precursor for phospholipid synthesis.</text>
</comment>
<keyword evidence="9" id="KW-0547">Nucleotide-binding</keyword>
<organism evidence="17 18">
    <name type="scientific">Aureibacter tunicatorum</name>
    <dbReference type="NCBI Taxonomy" id="866807"/>
    <lineage>
        <taxon>Bacteria</taxon>
        <taxon>Pseudomonadati</taxon>
        <taxon>Bacteroidota</taxon>
        <taxon>Cytophagia</taxon>
        <taxon>Cytophagales</taxon>
        <taxon>Persicobacteraceae</taxon>
        <taxon>Aureibacter</taxon>
    </lineage>
</organism>
<evidence type="ECO:0000256" key="4">
    <source>
        <dbReference type="ARBA" id="ARBA00023002"/>
    </source>
</evidence>
<feature type="binding site" evidence="9">
    <location>
        <position position="17"/>
    </location>
    <ligand>
        <name>NADPH</name>
        <dbReference type="ChEBI" id="CHEBI:57783"/>
    </ligand>
</feature>
<dbReference type="Proteomes" id="UP001185092">
    <property type="component" value="Unassembled WGS sequence"/>
</dbReference>
<dbReference type="GO" id="GO:0046168">
    <property type="term" value="P:glycerol-3-phosphate catabolic process"/>
    <property type="evidence" value="ECO:0007669"/>
    <property type="project" value="InterPro"/>
</dbReference>
<comment type="similarity">
    <text evidence="1 9 13">Belongs to the NAD-dependent glycerol-3-phosphate dehydrogenase family.</text>
</comment>
<reference evidence="17" key="1">
    <citation type="submission" date="2023-07" db="EMBL/GenBank/DDBJ databases">
        <title>Genomic Encyclopedia of Type Strains, Phase IV (KMG-IV): sequencing the most valuable type-strain genomes for metagenomic binning, comparative biology and taxonomic classification.</title>
        <authorList>
            <person name="Goeker M."/>
        </authorList>
    </citation>
    <scope>NUCLEOTIDE SEQUENCE</scope>
    <source>
        <strain evidence="17">DSM 26174</strain>
    </source>
</reference>
<dbReference type="InterPro" id="IPR006168">
    <property type="entry name" value="G3P_DH_NAD-dep"/>
</dbReference>
<comment type="catalytic activity">
    <reaction evidence="9 14">
        <text>sn-glycerol 3-phosphate + NADP(+) = dihydroxyacetone phosphate + NADPH + H(+)</text>
        <dbReference type="Rhea" id="RHEA:11096"/>
        <dbReference type="ChEBI" id="CHEBI:15378"/>
        <dbReference type="ChEBI" id="CHEBI:57597"/>
        <dbReference type="ChEBI" id="CHEBI:57642"/>
        <dbReference type="ChEBI" id="CHEBI:57783"/>
        <dbReference type="ChEBI" id="CHEBI:58349"/>
        <dbReference type="EC" id="1.1.1.94"/>
    </reaction>
</comment>
<feature type="binding site" evidence="9">
    <location>
        <position position="274"/>
    </location>
    <ligand>
        <name>sn-glycerol 3-phosphate</name>
        <dbReference type="ChEBI" id="CHEBI:57597"/>
    </ligand>
</feature>
<evidence type="ECO:0000256" key="14">
    <source>
        <dbReference type="RuleBase" id="RU000439"/>
    </source>
</evidence>
<dbReference type="HAMAP" id="MF_00394">
    <property type="entry name" value="NAD_Glyc3P_dehydrog"/>
    <property type="match status" value="1"/>
</dbReference>
<keyword evidence="7 9" id="KW-0594">Phospholipid biosynthesis</keyword>
<dbReference type="EC" id="1.1.1.94" evidence="9"/>
<evidence type="ECO:0000313" key="18">
    <source>
        <dbReference type="Proteomes" id="UP001185092"/>
    </source>
</evidence>
<feature type="binding site" evidence="9">
    <location>
        <position position="274"/>
    </location>
    <ligand>
        <name>NADPH</name>
        <dbReference type="ChEBI" id="CHEBI:57783"/>
    </ligand>
</feature>
<feature type="active site" description="Proton acceptor" evidence="9 10">
    <location>
        <position position="210"/>
    </location>
</feature>
<dbReference type="Pfam" id="PF01210">
    <property type="entry name" value="NAD_Gly3P_dh_N"/>
    <property type="match status" value="1"/>
</dbReference>
<evidence type="ECO:0000259" key="16">
    <source>
        <dbReference type="Pfam" id="PF07479"/>
    </source>
</evidence>
<keyword evidence="9" id="KW-0963">Cytoplasm</keyword>
<dbReference type="Pfam" id="PF07479">
    <property type="entry name" value="NAD_Gly3P_dh_C"/>
    <property type="match status" value="1"/>
</dbReference>
<dbReference type="InterPro" id="IPR006109">
    <property type="entry name" value="G3P_DH_NAD-dep_C"/>
</dbReference>
<evidence type="ECO:0000256" key="6">
    <source>
        <dbReference type="ARBA" id="ARBA00023098"/>
    </source>
</evidence>
<dbReference type="GO" id="GO:0005829">
    <property type="term" value="C:cytosol"/>
    <property type="evidence" value="ECO:0007669"/>
    <property type="project" value="TreeGrafter"/>
</dbReference>
<comment type="pathway">
    <text evidence="9">Membrane lipid metabolism; glycerophospholipid metabolism.</text>
</comment>